<accession>A0A1I0S8F1</accession>
<reference evidence="2" key="1">
    <citation type="submission" date="2016-10" db="EMBL/GenBank/DDBJ databases">
        <authorList>
            <person name="Varghese N."/>
            <person name="Submissions S."/>
        </authorList>
    </citation>
    <scope>NUCLEOTIDE SEQUENCE [LARGE SCALE GENOMIC DNA]</scope>
    <source>
        <strain evidence="2">DSM 3695</strain>
    </source>
</reference>
<gene>
    <name evidence="1" type="ORF">SAMN04488122_4780</name>
</gene>
<organism evidence="1 2">
    <name type="scientific">Chitinophaga arvensicola</name>
    <dbReference type="NCBI Taxonomy" id="29529"/>
    <lineage>
        <taxon>Bacteria</taxon>
        <taxon>Pseudomonadati</taxon>
        <taxon>Bacteroidota</taxon>
        <taxon>Chitinophagia</taxon>
        <taxon>Chitinophagales</taxon>
        <taxon>Chitinophagaceae</taxon>
        <taxon>Chitinophaga</taxon>
    </lineage>
</organism>
<dbReference type="Proteomes" id="UP000199310">
    <property type="component" value="Unassembled WGS sequence"/>
</dbReference>
<dbReference type="AlphaFoldDB" id="A0A1I0S8F1"/>
<keyword evidence="2" id="KW-1185">Reference proteome</keyword>
<name>A0A1I0S8F1_9BACT</name>
<protein>
    <recommendedName>
        <fullName evidence="3">KTSC domain-containing protein</fullName>
    </recommendedName>
</protein>
<evidence type="ECO:0000313" key="1">
    <source>
        <dbReference type="EMBL" id="SEW52351.1"/>
    </source>
</evidence>
<evidence type="ECO:0008006" key="3">
    <source>
        <dbReference type="Google" id="ProtNLM"/>
    </source>
</evidence>
<dbReference type="OrthoDB" id="7775479at2"/>
<dbReference type="RefSeq" id="WP_089898720.1">
    <property type="nucleotide sequence ID" value="NZ_FOJG01000002.1"/>
</dbReference>
<proteinExistence type="predicted"/>
<sequence>MEVYQNLGGNSGVYAFLFDDNSITVEFSKGGMYLYNYSQPGSDHVEQMKSLALSGSGLNSYIGRHVRDNYAAKLK</sequence>
<dbReference type="EMBL" id="FOJG01000002">
    <property type="protein sequence ID" value="SEW52351.1"/>
    <property type="molecule type" value="Genomic_DNA"/>
</dbReference>
<evidence type="ECO:0000313" key="2">
    <source>
        <dbReference type="Proteomes" id="UP000199310"/>
    </source>
</evidence>